<dbReference type="GO" id="GO:0005506">
    <property type="term" value="F:iron ion binding"/>
    <property type="evidence" value="ECO:0007669"/>
    <property type="project" value="InterPro"/>
</dbReference>
<feature type="transmembrane region" description="Helical" evidence="9">
    <location>
        <begin position="6"/>
        <end position="22"/>
    </location>
</feature>
<evidence type="ECO:0000256" key="7">
    <source>
        <dbReference type="PIRSR" id="PIRSR602401-1"/>
    </source>
</evidence>
<keyword evidence="5 7" id="KW-0408">Iron</keyword>
<comment type="caution">
    <text evidence="10">The sequence shown here is derived from an EMBL/GenBank/DDBJ whole genome shotgun (WGS) entry which is preliminary data.</text>
</comment>
<evidence type="ECO:0000256" key="2">
    <source>
        <dbReference type="ARBA" id="ARBA00022617"/>
    </source>
</evidence>
<keyword evidence="3 7" id="KW-0479">Metal-binding</keyword>
<proteinExistence type="inferred from homology"/>
<dbReference type="InterPro" id="IPR017972">
    <property type="entry name" value="Cyt_P450_CS"/>
</dbReference>
<dbReference type="PANTHER" id="PTHR47947">
    <property type="entry name" value="CYTOCHROME P450 82C3-RELATED"/>
    <property type="match status" value="1"/>
</dbReference>
<dbReference type="Pfam" id="PF00067">
    <property type="entry name" value="p450"/>
    <property type="match status" value="1"/>
</dbReference>
<organism evidence="10 11">
    <name type="scientific">Psophocarpus tetragonolobus</name>
    <name type="common">Winged bean</name>
    <name type="synonym">Dolichos tetragonolobus</name>
    <dbReference type="NCBI Taxonomy" id="3891"/>
    <lineage>
        <taxon>Eukaryota</taxon>
        <taxon>Viridiplantae</taxon>
        <taxon>Streptophyta</taxon>
        <taxon>Embryophyta</taxon>
        <taxon>Tracheophyta</taxon>
        <taxon>Spermatophyta</taxon>
        <taxon>Magnoliopsida</taxon>
        <taxon>eudicotyledons</taxon>
        <taxon>Gunneridae</taxon>
        <taxon>Pentapetalae</taxon>
        <taxon>rosids</taxon>
        <taxon>fabids</taxon>
        <taxon>Fabales</taxon>
        <taxon>Fabaceae</taxon>
        <taxon>Papilionoideae</taxon>
        <taxon>50 kb inversion clade</taxon>
        <taxon>NPAAA clade</taxon>
        <taxon>indigoferoid/millettioid clade</taxon>
        <taxon>Phaseoleae</taxon>
        <taxon>Psophocarpus</taxon>
    </lineage>
</organism>
<keyword evidence="4 8" id="KW-0560">Oxidoreductase</keyword>
<dbReference type="PRINTS" id="PR00463">
    <property type="entry name" value="EP450I"/>
</dbReference>
<dbReference type="PROSITE" id="PS00086">
    <property type="entry name" value="CYTOCHROME_P450"/>
    <property type="match status" value="1"/>
</dbReference>
<dbReference type="CDD" id="cd20654">
    <property type="entry name" value="CYP82"/>
    <property type="match status" value="1"/>
</dbReference>
<evidence type="ECO:0000256" key="9">
    <source>
        <dbReference type="SAM" id="Phobius"/>
    </source>
</evidence>
<keyword evidence="2 7" id="KW-0349">Heme</keyword>
<dbReference type="PANTHER" id="PTHR47947:SF39">
    <property type="entry name" value="CYTOCHROME P450"/>
    <property type="match status" value="1"/>
</dbReference>
<dbReference type="SUPFAM" id="SSF48264">
    <property type="entry name" value="Cytochrome P450"/>
    <property type="match status" value="1"/>
</dbReference>
<dbReference type="GO" id="GO:0020037">
    <property type="term" value="F:heme binding"/>
    <property type="evidence" value="ECO:0007669"/>
    <property type="project" value="InterPro"/>
</dbReference>
<evidence type="ECO:0000313" key="11">
    <source>
        <dbReference type="Proteomes" id="UP001386955"/>
    </source>
</evidence>
<dbReference type="InterPro" id="IPR036396">
    <property type="entry name" value="Cyt_P450_sf"/>
</dbReference>
<gene>
    <name evidence="10" type="ORF">VNO78_00464</name>
</gene>
<keyword evidence="6 8" id="KW-0503">Monooxygenase</keyword>
<evidence type="ECO:0000256" key="1">
    <source>
        <dbReference type="ARBA" id="ARBA00010617"/>
    </source>
</evidence>
<comment type="similarity">
    <text evidence="1 8">Belongs to the cytochrome P450 family.</text>
</comment>
<dbReference type="EMBL" id="JAYMYS010000001">
    <property type="protein sequence ID" value="KAK7410007.1"/>
    <property type="molecule type" value="Genomic_DNA"/>
</dbReference>
<dbReference type="InterPro" id="IPR002401">
    <property type="entry name" value="Cyt_P450_E_grp-I"/>
</dbReference>
<keyword evidence="9" id="KW-1133">Transmembrane helix</keyword>
<keyword evidence="9" id="KW-0472">Membrane</keyword>
<name>A0AAN9SX34_PSOTE</name>
<protein>
    <recommendedName>
        <fullName evidence="12">Cytochrome P450</fullName>
    </recommendedName>
</protein>
<reference evidence="10 11" key="1">
    <citation type="submission" date="2024-01" db="EMBL/GenBank/DDBJ databases">
        <title>The genomes of 5 underutilized Papilionoideae crops provide insights into root nodulation and disease resistanc.</title>
        <authorList>
            <person name="Jiang F."/>
        </authorList>
    </citation>
    <scope>NUCLEOTIDE SEQUENCE [LARGE SCALE GENOMIC DNA]</scope>
    <source>
        <strain evidence="10">DUOXIRENSHENG_FW03</strain>
        <tissue evidence="10">Leaves</tissue>
    </source>
</reference>
<evidence type="ECO:0000256" key="4">
    <source>
        <dbReference type="ARBA" id="ARBA00023002"/>
    </source>
</evidence>
<comment type="cofactor">
    <cofactor evidence="7">
        <name>heme</name>
        <dbReference type="ChEBI" id="CHEBI:30413"/>
    </cofactor>
</comment>
<dbReference type="FunFam" id="1.10.630.10:FF:000026">
    <property type="entry name" value="Cytochrome P450 82C4"/>
    <property type="match status" value="1"/>
</dbReference>
<evidence type="ECO:0000313" key="10">
    <source>
        <dbReference type="EMBL" id="KAK7410007.1"/>
    </source>
</evidence>
<evidence type="ECO:0000256" key="8">
    <source>
        <dbReference type="RuleBase" id="RU000461"/>
    </source>
</evidence>
<accession>A0AAN9SX34</accession>
<dbReference type="PRINTS" id="PR00385">
    <property type="entry name" value="P450"/>
</dbReference>
<dbReference type="Gene3D" id="1.10.630.10">
    <property type="entry name" value="Cytochrome P450"/>
    <property type="match status" value="1"/>
</dbReference>
<evidence type="ECO:0000256" key="3">
    <source>
        <dbReference type="ARBA" id="ARBA00022723"/>
    </source>
</evidence>
<dbReference type="AlphaFoldDB" id="A0AAN9SX34"/>
<evidence type="ECO:0000256" key="6">
    <source>
        <dbReference type="ARBA" id="ARBA00023033"/>
    </source>
</evidence>
<evidence type="ECO:0008006" key="12">
    <source>
        <dbReference type="Google" id="ProtNLM"/>
    </source>
</evidence>
<dbReference type="InterPro" id="IPR001128">
    <property type="entry name" value="Cyt_P450"/>
</dbReference>
<sequence>MAAAAVTLVAFLLLISYYVYFIRRHKASSGRKPPEAAGGWPLLGHLLLFGGSGQPLYETLGDLADKYGPIFGIRIGVHPAVVVSSWELAKECFTTLDVVVSSRPKFTAAKILTYDYASFAFAPYGDFWRQMHKITVSELLSTRRAELLRGIRESEVQRLLKELQKEWVEKSGGSGELLVEMKQWFGYMNLNVILRMVAGKRYCVGSVDEERVRHVRRVLREFFHLMGSVVIGDAIPFLGWLDLGGEVKHMRKTATEMDSIFSEWLEEHRCQRRDSSGTKTEQDFMDVLLSALHNVDLAGYDADTVIKATCSTLVAAATDTTTVTMIWTLSLLLNNRHALKKLQDELDEYVGKERLVNEYDINKLVYLQAVVKETMRLYAAAPLPGPREFIGECTLGGYHIEAGTRFILNIWKMQRDPCIWSNPLEFRPERFLTTHKDIDVKGQHFELLPFGSGRRSCPGLSFALQMTHLALAAFLQTFEVTTLNNVQVDMSATFGLTLIKTTPLDILVKPRLSYQLLSSNNTMEYPPH</sequence>
<keyword evidence="11" id="KW-1185">Reference proteome</keyword>
<evidence type="ECO:0000256" key="5">
    <source>
        <dbReference type="ARBA" id="ARBA00023004"/>
    </source>
</evidence>
<dbReference type="GO" id="GO:0004497">
    <property type="term" value="F:monooxygenase activity"/>
    <property type="evidence" value="ECO:0007669"/>
    <property type="project" value="UniProtKB-KW"/>
</dbReference>
<dbReference type="Proteomes" id="UP001386955">
    <property type="component" value="Unassembled WGS sequence"/>
</dbReference>
<keyword evidence="9" id="KW-0812">Transmembrane</keyword>
<feature type="binding site" description="axial binding residue" evidence="7">
    <location>
        <position position="457"/>
    </location>
    <ligand>
        <name>heme</name>
        <dbReference type="ChEBI" id="CHEBI:30413"/>
    </ligand>
    <ligandPart>
        <name>Fe</name>
        <dbReference type="ChEBI" id="CHEBI:18248"/>
    </ligandPart>
</feature>
<feature type="transmembrane region" description="Helical" evidence="9">
    <location>
        <begin position="222"/>
        <end position="241"/>
    </location>
</feature>
<dbReference type="InterPro" id="IPR050651">
    <property type="entry name" value="Plant_Cytochrome_P450_Monoox"/>
</dbReference>
<dbReference type="GO" id="GO:0016705">
    <property type="term" value="F:oxidoreductase activity, acting on paired donors, with incorporation or reduction of molecular oxygen"/>
    <property type="evidence" value="ECO:0007669"/>
    <property type="project" value="InterPro"/>
</dbReference>